<feature type="transmembrane region" description="Helical" evidence="6">
    <location>
        <begin position="138"/>
        <end position="155"/>
    </location>
</feature>
<comment type="subcellular location">
    <subcellularLocation>
        <location evidence="1 6">Cell membrane</location>
        <topology evidence="1 6">Multi-pass membrane protein</topology>
    </subcellularLocation>
</comment>
<dbReference type="HOGENOM" id="CLU_1123128_0_0_7"/>
<evidence type="ECO:0000313" key="9">
    <source>
        <dbReference type="Proteomes" id="UP000002191"/>
    </source>
</evidence>
<name>E6VUG6_PSEA9</name>
<evidence type="ECO:0000256" key="4">
    <source>
        <dbReference type="ARBA" id="ARBA00022989"/>
    </source>
</evidence>
<protein>
    <recommendedName>
        <fullName evidence="6">TVP38/TMEM64 family membrane protein</fullName>
    </recommendedName>
</protein>
<dbReference type="PANTHER" id="PTHR12677:SF59">
    <property type="entry name" value="GOLGI APPARATUS MEMBRANE PROTEIN TVP38-RELATED"/>
    <property type="match status" value="1"/>
</dbReference>
<dbReference type="RefSeq" id="WP_013513048.1">
    <property type="nucleotide sequence ID" value="NC_014844.1"/>
</dbReference>
<accession>E6VUG6</accession>
<dbReference type="InterPro" id="IPR015414">
    <property type="entry name" value="TMEM64"/>
</dbReference>
<evidence type="ECO:0000256" key="6">
    <source>
        <dbReference type="RuleBase" id="RU366058"/>
    </source>
</evidence>
<reference evidence="8 9" key="2">
    <citation type="journal article" date="2014" name="Genome Announc.">
        <title>Complete Genome Sequence of the Subsurface, Mesophilic Sulfate-Reducing Bacterium Desulfovibrio aespoeensis Aspo-2.</title>
        <authorList>
            <person name="Pedersen K."/>
            <person name="Bengtsson A."/>
            <person name="Edlund J."/>
            <person name="Rabe L."/>
            <person name="Hazen T."/>
            <person name="Chakraborty R."/>
            <person name="Goodwin L."/>
            <person name="Shapiro N."/>
        </authorList>
    </citation>
    <scope>NUCLEOTIDE SEQUENCE [LARGE SCALE GENOMIC DNA]</scope>
    <source>
        <strain evidence="9">ATCC 700646 / DSM 10631 / Aspo-2</strain>
    </source>
</reference>
<evidence type="ECO:0000256" key="5">
    <source>
        <dbReference type="ARBA" id="ARBA00023136"/>
    </source>
</evidence>
<proteinExistence type="inferred from homology"/>
<evidence type="ECO:0000259" key="7">
    <source>
        <dbReference type="Pfam" id="PF09335"/>
    </source>
</evidence>
<dbReference type="Proteomes" id="UP000002191">
    <property type="component" value="Chromosome"/>
</dbReference>
<feature type="transmembrane region" description="Helical" evidence="6">
    <location>
        <begin position="207"/>
        <end position="229"/>
    </location>
</feature>
<dbReference type="InterPro" id="IPR032816">
    <property type="entry name" value="VTT_dom"/>
</dbReference>
<gene>
    <name evidence="8" type="ordered locus">Daes_0082</name>
</gene>
<dbReference type="eggNOG" id="COG0398">
    <property type="taxonomic scope" value="Bacteria"/>
</dbReference>
<dbReference type="STRING" id="643562.Daes_0082"/>
<sequence>MAFLEGKTGVRRWIGPKRVILLALFASLCFAAWHFWRQGLLSPATVFVYVETNPVLAPIIFVLLYSLCILFVVPSLPFNLAAGFLWGPYVGSVVALGGSVLGSVAAFVFARTALGQPFARKFDNQLVSWMQKELEEKGWGVVGFICVNPAIPLGPQNFVFGLTSMRLWTLTWATTVFLYPPVLAVSFLGEATGSMILEGESLDIVRWAMLVSAATVVLVGFRVLMKFYFSVRRNRREKAPSSSKSAK</sequence>
<keyword evidence="3 6" id="KW-0812">Transmembrane</keyword>
<dbReference type="KEGG" id="das:Daes_0082"/>
<keyword evidence="4 6" id="KW-1133">Transmembrane helix</keyword>
<feature type="transmembrane region" description="Helical" evidence="6">
    <location>
        <begin position="19"/>
        <end position="36"/>
    </location>
</feature>
<dbReference type="Pfam" id="PF09335">
    <property type="entry name" value="VTT_dom"/>
    <property type="match status" value="1"/>
</dbReference>
<feature type="domain" description="VTT" evidence="7">
    <location>
        <begin position="73"/>
        <end position="190"/>
    </location>
</feature>
<organism evidence="8 9">
    <name type="scientific">Pseudodesulfovibrio aespoeensis (strain ATCC 700646 / DSM 10631 / Aspo-2)</name>
    <name type="common">Desulfovibrio aespoeensis</name>
    <dbReference type="NCBI Taxonomy" id="643562"/>
    <lineage>
        <taxon>Bacteria</taxon>
        <taxon>Pseudomonadati</taxon>
        <taxon>Thermodesulfobacteriota</taxon>
        <taxon>Desulfovibrionia</taxon>
        <taxon>Desulfovibrionales</taxon>
        <taxon>Desulfovibrionaceae</taxon>
    </lineage>
</organism>
<comment type="similarity">
    <text evidence="6">Belongs to the TVP38/TMEM64 family.</text>
</comment>
<dbReference type="EMBL" id="CP002431">
    <property type="protein sequence ID" value="ADU61111.1"/>
    <property type="molecule type" value="Genomic_DNA"/>
</dbReference>
<dbReference type="GO" id="GO:0005886">
    <property type="term" value="C:plasma membrane"/>
    <property type="evidence" value="ECO:0007669"/>
    <property type="project" value="UniProtKB-SubCell"/>
</dbReference>
<keyword evidence="5 6" id="KW-0472">Membrane</keyword>
<evidence type="ECO:0000256" key="1">
    <source>
        <dbReference type="ARBA" id="ARBA00004651"/>
    </source>
</evidence>
<keyword evidence="2 6" id="KW-1003">Cell membrane</keyword>
<evidence type="ECO:0000256" key="3">
    <source>
        <dbReference type="ARBA" id="ARBA00022692"/>
    </source>
</evidence>
<dbReference type="PANTHER" id="PTHR12677">
    <property type="entry name" value="GOLGI APPARATUS MEMBRANE PROTEIN TVP38-RELATED"/>
    <property type="match status" value="1"/>
</dbReference>
<dbReference type="AlphaFoldDB" id="E6VUG6"/>
<evidence type="ECO:0000313" key="8">
    <source>
        <dbReference type="EMBL" id="ADU61111.1"/>
    </source>
</evidence>
<evidence type="ECO:0000256" key="2">
    <source>
        <dbReference type="ARBA" id="ARBA00022475"/>
    </source>
</evidence>
<keyword evidence="9" id="KW-1185">Reference proteome</keyword>
<feature type="transmembrane region" description="Helical" evidence="6">
    <location>
        <begin position="56"/>
        <end position="77"/>
    </location>
</feature>
<dbReference type="OrthoDB" id="9779114at2"/>
<reference evidence="9" key="1">
    <citation type="submission" date="2010-12" db="EMBL/GenBank/DDBJ databases">
        <title>Complete sequence of Desulfovibrio aespoeensis Aspo-2.</title>
        <authorList>
            <consortium name="US DOE Joint Genome Institute"/>
            <person name="Lucas S."/>
            <person name="Copeland A."/>
            <person name="Lapidus A."/>
            <person name="Cheng J.-F."/>
            <person name="Goodwin L."/>
            <person name="Pitluck S."/>
            <person name="Chertkov O."/>
            <person name="Misra M."/>
            <person name="Detter J.C."/>
            <person name="Han C."/>
            <person name="Tapia R."/>
            <person name="Land M."/>
            <person name="Hauser L."/>
            <person name="Kyrpides N."/>
            <person name="Ivanova N."/>
            <person name="Ovchinnikova G."/>
            <person name="Pedersen K."/>
            <person name="Jagevall S."/>
            <person name="Hazen T."/>
            <person name="Woyke T."/>
        </authorList>
    </citation>
    <scope>NUCLEOTIDE SEQUENCE [LARGE SCALE GENOMIC DNA]</scope>
    <source>
        <strain evidence="9">ATCC 700646 / DSM 10631 / Aspo-2</strain>
    </source>
</reference>
<feature type="transmembrane region" description="Helical" evidence="6">
    <location>
        <begin position="167"/>
        <end position="187"/>
    </location>
</feature>
<feature type="transmembrane region" description="Helical" evidence="6">
    <location>
        <begin position="89"/>
        <end position="110"/>
    </location>
</feature>